<dbReference type="Proteomes" id="UP000295313">
    <property type="component" value="Unassembled WGS sequence"/>
</dbReference>
<gene>
    <name evidence="1" type="ORF">B0I22_1642</name>
</gene>
<dbReference type="RefSeq" id="WP_133944095.1">
    <property type="nucleotide sequence ID" value="NZ_SOEO01000002.1"/>
</dbReference>
<evidence type="ECO:0000313" key="2">
    <source>
        <dbReference type="Proteomes" id="UP000295313"/>
    </source>
</evidence>
<keyword evidence="2" id="KW-1185">Reference proteome</keyword>
<dbReference type="EMBL" id="SOEO01000002">
    <property type="protein sequence ID" value="TDX84048.1"/>
    <property type="molecule type" value="Genomic_DNA"/>
</dbReference>
<proteinExistence type="predicted"/>
<dbReference type="OrthoDB" id="9842727at2"/>
<reference evidence="1 2" key="1">
    <citation type="submission" date="2019-03" db="EMBL/GenBank/DDBJ databases">
        <title>Genomic Encyclopedia of Type Strains, Phase III (KMG-III): the genomes of soil and plant-associated and newly described type strains.</title>
        <authorList>
            <person name="Whitman W."/>
        </authorList>
    </citation>
    <scope>NUCLEOTIDE SEQUENCE [LARGE SCALE GENOMIC DNA]</scope>
    <source>
        <strain evidence="1 2">CGMCC 1.12802</strain>
    </source>
</reference>
<comment type="caution">
    <text evidence="1">The sequence shown here is derived from an EMBL/GenBank/DDBJ whole genome shotgun (WGS) entry which is preliminary data.</text>
</comment>
<sequence length="80" mass="9330">MITQPQFTPDSLKQLQSISEHSDETFRDFAKSLDTLFYESVLKSLHKNENLAVTSGDVFHFMQIKEILEILHITFNQTKQ</sequence>
<evidence type="ECO:0000313" key="1">
    <source>
        <dbReference type="EMBL" id="TDX84048.1"/>
    </source>
</evidence>
<dbReference type="AlphaFoldDB" id="A0A4R8IE96"/>
<name>A0A4R8IE96_9FLAO</name>
<accession>A0A4R8IE96</accession>
<protein>
    <submittedName>
        <fullName evidence="1">Uncharacterized protein</fullName>
    </submittedName>
</protein>
<organism evidence="1 2">
    <name type="scientific">Epilithonimonas xixisoli</name>
    <dbReference type="NCBI Taxonomy" id="1476462"/>
    <lineage>
        <taxon>Bacteria</taxon>
        <taxon>Pseudomonadati</taxon>
        <taxon>Bacteroidota</taxon>
        <taxon>Flavobacteriia</taxon>
        <taxon>Flavobacteriales</taxon>
        <taxon>Weeksellaceae</taxon>
        <taxon>Chryseobacterium group</taxon>
        <taxon>Epilithonimonas</taxon>
    </lineage>
</organism>